<keyword evidence="2" id="KW-1185">Reference proteome</keyword>
<gene>
    <name evidence="1" type="ORF">ACKI18_11710</name>
</gene>
<evidence type="ECO:0000313" key="1">
    <source>
        <dbReference type="EMBL" id="MFM9609376.1"/>
    </source>
</evidence>
<protein>
    <submittedName>
        <fullName evidence="1">Uncharacterized protein</fullName>
    </submittedName>
</protein>
<reference evidence="1 2" key="1">
    <citation type="submission" date="2024-12" db="EMBL/GenBank/DDBJ databases">
        <title>Forecasting of Potato common scab and diversities of Pathogenic streptomyces spp. in china.</title>
        <authorList>
            <person name="Handique U."/>
            <person name="Wu J."/>
        </authorList>
    </citation>
    <scope>NUCLEOTIDE SEQUENCE [LARGE SCALE GENOMIC DNA]</scope>
    <source>
        <strain evidence="1 2">ZRIMU1530</strain>
    </source>
</reference>
<proteinExistence type="predicted"/>
<accession>A0ABW9HNW9</accession>
<name>A0ABW9HNW9_9ACTN</name>
<evidence type="ECO:0000313" key="2">
    <source>
        <dbReference type="Proteomes" id="UP001631957"/>
    </source>
</evidence>
<sequence>MERAVDDRDRPAIVALQGDRKLLLSDYDYLRDQETARAFEDRAAAKAREIHTVRFAFAVPQVWLFTDKTIYSRAVANLPLREGEQELIAWTAFDLEDGVDYGYLPYARRPSGEPVFDDDDQMVITAPTRPKGSYPGLRLLKDLMQDE</sequence>
<organism evidence="1 2">
    <name type="scientific">Streptomyces niveiscabiei</name>
    <dbReference type="NCBI Taxonomy" id="164115"/>
    <lineage>
        <taxon>Bacteria</taxon>
        <taxon>Bacillati</taxon>
        <taxon>Actinomycetota</taxon>
        <taxon>Actinomycetes</taxon>
        <taxon>Kitasatosporales</taxon>
        <taxon>Streptomycetaceae</taxon>
        <taxon>Streptomyces</taxon>
    </lineage>
</organism>
<dbReference type="Proteomes" id="UP001631957">
    <property type="component" value="Unassembled WGS sequence"/>
</dbReference>
<dbReference type="EMBL" id="JBJVNI010000005">
    <property type="protein sequence ID" value="MFM9609376.1"/>
    <property type="molecule type" value="Genomic_DNA"/>
</dbReference>
<comment type="caution">
    <text evidence="1">The sequence shown here is derived from an EMBL/GenBank/DDBJ whole genome shotgun (WGS) entry which is preliminary data.</text>
</comment>
<dbReference type="RefSeq" id="WP_409121212.1">
    <property type="nucleotide sequence ID" value="NZ_JBJVNI010000005.1"/>
</dbReference>